<name>A0ABR8RA16_9BACI</name>
<proteinExistence type="inferred from homology"/>
<dbReference type="Pfam" id="PF08327">
    <property type="entry name" value="AHSA1"/>
    <property type="match status" value="1"/>
</dbReference>
<comment type="similarity">
    <text evidence="1">Belongs to the AHA1 family.</text>
</comment>
<gene>
    <name evidence="3" type="ORF">H9650_10890</name>
</gene>
<evidence type="ECO:0000313" key="4">
    <source>
        <dbReference type="Proteomes" id="UP000640786"/>
    </source>
</evidence>
<dbReference type="InterPro" id="IPR023393">
    <property type="entry name" value="START-like_dom_sf"/>
</dbReference>
<dbReference type="EMBL" id="JACSQO010000004">
    <property type="protein sequence ID" value="MBD7944623.1"/>
    <property type="molecule type" value="Genomic_DNA"/>
</dbReference>
<keyword evidence="4" id="KW-1185">Reference proteome</keyword>
<dbReference type="RefSeq" id="WP_191697191.1">
    <property type="nucleotide sequence ID" value="NZ_JACSQO010000004.1"/>
</dbReference>
<evidence type="ECO:0000256" key="1">
    <source>
        <dbReference type="ARBA" id="ARBA00006817"/>
    </source>
</evidence>
<evidence type="ECO:0000313" key="3">
    <source>
        <dbReference type="EMBL" id="MBD7944623.1"/>
    </source>
</evidence>
<comment type="caution">
    <text evidence="3">The sequence shown here is derived from an EMBL/GenBank/DDBJ whole genome shotgun (WGS) entry which is preliminary data.</text>
</comment>
<sequence length="167" mass="19220">MKNDTEIVQIKKDLHVESSIDIVWNAWMNNNIVSQWFAPTAIIDPCIGGKYELYFIHGNLKQMNTKGCKIIDLVERQKLMFTWKAPDSFAEIINVEDNLTIIEITLEEIETNLTKINLIHSGFSKTEDWNEAFSWHDNAWTSVLSSLKSELEKGNGDLCCEPLEEKN</sequence>
<accession>A0ABR8RA16</accession>
<protein>
    <submittedName>
        <fullName evidence="3">SRPBCC domain-containing protein</fullName>
    </submittedName>
</protein>
<evidence type="ECO:0000259" key="2">
    <source>
        <dbReference type="Pfam" id="PF08327"/>
    </source>
</evidence>
<dbReference type="CDD" id="cd07814">
    <property type="entry name" value="SRPBCC_CalC_Aha1-like"/>
    <property type="match status" value="1"/>
</dbReference>
<dbReference type="Gene3D" id="3.30.530.20">
    <property type="match status" value="1"/>
</dbReference>
<dbReference type="Proteomes" id="UP000640786">
    <property type="component" value="Unassembled WGS sequence"/>
</dbReference>
<organism evidence="3 4">
    <name type="scientific">Psychrobacillus faecigallinarum</name>
    <dbReference type="NCBI Taxonomy" id="2762235"/>
    <lineage>
        <taxon>Bacteria</taxon>
        <taxon>Bacillati</taxon>
        <taxon>Bacillota</taxon>
        <taxon>Bacilli</taxon>
        <taxon>Bacillales</taxon>
        <taxon>Bacillaceae</taxon>
        <taxon>Psychrobacillus</taxon>
    </lineage>
</organism>
<dbReference type="SUPFAM" id="SSF55961">
    <property type="entry name" value="Bet v1-like"/>
    <property type="match status" value="1"/>
</dbReference>
<dbReference type="InterPro" id="IPR013538">
    <property type="entry name" value="ASHA1/2-like_C"/>
</dbReference>
<feature type="domain" description="Activator of Hsp90 ATPase homologue 1/2-like C-terminal" evidence="2">
    <location>
        <begin position="19"/>
        <end position="152"/>
    </location>
</feature>
<reference evidence="3 4" key="1">
    <citation type="submission" date="2020-08" db="EMBL/GenBank/DDBJ databases">
        <title>A Genomic Blueprint of the Chicken Gut Microbiome.</title>
        <authorList>
            <person name="Gilroy R."/>
            <person name="Ravi A."/>
            <person name="Getino M."/>
            <person name="Pursley I."/>
            <person name="Horton D.L."/>
            <person name="Alikhan N.-F."/>
            <person name="Baker D."/>
            <person name="Gharbi K."/>
            <person name="Hall N."/>
            <person name="Watson M."/>
            <person name="Adriaenssens E.M."/>
            <person name="Foster-Nyarko E."/>
            <person name="Jarju S."/>
            <person name="Secka A."/>
            <person name="Antonio M."/>
            <person name="Oren A."/>
            <person name="Chaudhuri R."/>
            <person name="La Ragione R.M."/>
            <person name="Hildebrand F."/>
            <person name="Pallen M.J."/>
        </authorList>
    </citation>
    <scope>NUCLEOTIDE SEQUENCE [LARGE SCALE GENOMIC DNA]</scope>
    <source>
        <strain evidence="3 4">Sa2BUA9</strain>
    </source>
</reference>